<feature type="region of interest" description="Disordered" evidence="1">
    <location>
        <begin position="1508"/>
        <end position="1618"/>
    </location>
</feature>
<feature type="compositionally biased region" description="Basic and acidic residues" evidence="1">
    <location>
        <begin position="1604"/>
        <end position="1618"/>
    </location>
</feature>
<feature type="region of interest" description="Disordered" evidence="1">
    <location>
        <begin position="1088"/>
        <end position="1114"/>
    </location>
</feature>
<feature type="chain" id="PRO_5045484245" evidence="2">
    <location>
        <begin position="45"/>
        <end position="1965"/>
    </location>
</feature>
<sequence>MYQDHQKVGERKKLKKVKKQWVVASTALFAFVGAAALTTTTVSADEVNNNTEVVSTQNTDKTKSTDQTQTTDTQTETEGLELRGALEENSNPAGDRDQNNGNNNQVSPEEAKQKLIDEVVDDFLSGRPLKSNPSDDYLKYWNILKDFSAEYNAKINGYGTSTEDYTSFKATDKNNVAQSKQEADDYEAKLKAKFINDKNVSVHGTDKDALNAQDFNNSSKKSEDADFFNSYIIKQGIADAESGRFNGHNTADKAIVNISNDKNDAYSQAYLGAQAAMAAQWNNDKDLKNPGTLQLLSDDKYTAAYLAGYNDVVKRFNDGTVFVANADQFNTAFTGDGHTIPTGGQIQKNRTAINLTNDIDFGNRANGTPRVSVTGSLDRLTIDGQNHMMDLHGVSYTIGSGSSQNLMIKNFQLLAGTNYYGPFCLQGGNAYYSNVNYTGSQLLSSAGTNVDFSGNINVFSIGKYTTPFSNNVATQGSNGNQENLEISNLTVQPGTSYFGTTESNGVGNTVIKMKSGGNFLMGDSSVVTLVPRGNGGQDVMGSSSWGVANAGGTLKLQNNASLTIVPEASTAHSYETANGIYLSGGTVEVNGGEINVLVDGPSAASNTLVYAAGGSKIYVKNGGRLNIIVKNLGNRAATNGILRNDGGKINILDQGTVNLSADGSGNVVLLNGQMAIVNPGKEGVVFDLKDNTNNSSKLASNQISGSSVRATDDPSHDFSEYAYTIRWQNGKWTLIDKNKKKTDKSDVNQYLKIADSATTKFTSPLNLDKDKKKVSGYLSVQNYTPEAGDTVYIQLSTGSDTDINKMTAVDGSVKSNNPNDDTKYMVAVKIPAGYKGQALRFEMDLPENYKSENIGVRANYSVSTSVIVKDVTKDKDTTKAQAINADGDKLDFKGDSFDINTIDNANVKKAKEDAQKDLETNTDDNREKDLYVNDENYKASYDSYKEGYKAAKNGGAKTNTPEVPANSGNAQSFTDGYKKIAGVDIDSAKKTARDAIDKALKETEDAINNDNALPQADKDAQKKAAQQKADKAKENINKVDTVDDINKAQKKGEEDVKASHVPYSLDLDGQKNAAKDAVKKALDATNKLIDDDPTLTPDQKNDQKKAAKDAADDANKAIDDANKAIDDAKDSDAVTAAQKDSVPKIFDAHKADKNGIPAHQSAAKAALKEALKNTKAAIDADPTLTDDAKKQQKEDAEKAETAAEKNVDSKDNVTDILKAQTDGVKDIDSKHVVNTTPVPAQKSAAKAAIDEALKNTEAAIDNDPTLTPDQKDEQKKNARAAAKNAKDEIDKISDTDPDAAQKIVNKQNDGAKDIHDQHKSADLGAQKSSAKAAAKKALEDTNAAIDADPTLTPDEKDDQKKNAAAKEDEVEKKIDAADTADDVLDAQNKGVPDIYKEHQEHNPNLPGQKTAAKAAVQQALDDTKNAINNDGSLSDDAKAEQISKAEAAAENAFDAIDEAEDAKSVIDNQQRGVDNVKKAHTMGASIDDQKDAAKKALDEAFDKTKAAIEADPSLTDAEKQDQIRKAGEERDKAKEKIGNVNAADSNAADQIRDAQQSGVNDVLNQHQQAKTDVQGQKNAAKAAIDDARKQTKAAIDADSNLTQSEKDAQTGEADREANDAIQAIDQVGDGEENAAETIKNKQKAAVPAVYGKHVTSDLDAQKQAARAAVEDARAKANAAIDADPTLDTTAKTSQKNAVDDEAKKAIDNIDHHSESADELANHQKEDIPAIHVKHEVNKDDVPAQKLAAHAAVKDALDKTKAAIDGDPTLTTEEKNKQKQDAADAAKQADDDIEKATNAQGIEDAEKKDLPEIFGAHQHAKDPLPAQRVAGNGSIDEALDKMKAEIDADSTLDDDEKAEQKHDAEEAARRAKDNIEAATDADGIIMAQKIGVAAISHVHRAHVEKPKPAQPVAPVAPAAPVAPQEEVKHAQPETAKEAASQALSSIWMLAVAATGFVLSKAKKDAK</sequence>
<feature type="compositionally biased region" description="Polar residues" evidence="1">
    <location>
        <begin position="1686"/>
        <end position="1696"/>
    </location>
</feature>
<feature type="region of interest" description="Disordered" evidence="1">
    <location>
        <begin position="1228"/>
        <end position="1382"/>
    </location>
</feature>
<accession>A0ABT0ZPE0</accession>
<dbReference type="InterPro" id="IPR011439">
    <property type="entry name" value="DUF1542"/>
</dbReference>
<feature type="region of interest" description="Disordered" evidence="1">
    <location>
        <begin position="1178"/>
        <end position="1208"/>
    </location>
</feature>
<keyword evidence="5" id="KW-1185">Reference proteome</keyword>
<feature type="compositionally biased region" description="Low complexity" evidence="1">
    <location>
        <begin position="55"/>
        <end position="77"/>
    </location>
</feature>
<feature type="compositionally biased region" description="Basic and acidic residues" evidence="1">
    <location>
        <begin position="1309"/>
        <end position="1321"/>
    </location>
</feature>
<feature type="region of interest" description="Disordered" evidence="1">
    <location>
        <begin position="51"/>
        <end position="110"/>
    </location>
</feature>
<feature type="compositionally biased region" description="Basic and acidic residues" evidence="1">
    <location>
        <begin position="1516"/>
        <end position="1537"/>
    </location>
</feature>
<dbReference type="Pfam" id="PF07564">
    <property type="entry name" value="DUF1542"/>
    <property type="match status" value="3"/>
</dbReference>
<keyword evidence="2" id="KW-0732">Signal</keyword>
<feature type="compositionally biased region" description="Basic and acidic residues" evidence="1">
    <location>
        <begin position="1857"/>
        <end position="1871"/>
    </location>
</feature>
<dbReference type="RefSeq" id="WP_252442532.1">
    <property type="nucleotide sequence ID" value="NZ_JAMWYK010000002.1"/>
</dbReference>
<feature type="compositionally biased region" description="Basic and acidic residues" evidence="1">
    <location>
        <begin position="1697"/>
        <end position="1726"/>
    </location>
</feature>
<name>A0ABT0ZPE0_9LACO</name>
<feature type="region of interest" description="Disordered" evidence="1">
    <location>
        <begin position="1756"/>
        <end position="1792"/>
    </location>
</feature>
<evidence type="ECO:0000259" key="3">
    <source>
        <dbReference type="Pfam" id="PF07564"/>
    </source>
</evidence>
<dbReference type="Proteomes" id="UP001523234">
    <property type="component" value="Unassembled WGS sequence"/>
</dbReference>
<dbReference type="EMBL" id="JAMWYK010000002">
    <property type="protein sequence ID" value="MCO0831861.1"/>
    <property type="molecule type" value="Genomic_DNA"/>
</dbReference>
<feature type="region of interest" description="Disordered" evidence="1">
    <location>
        <begin position="1903"/>
        <end position="1935"/>
    </location>
</feature>
<feature type="region of interest" description="Disordered" evidence="1">
    <location>
        <begin position="1847"/>
        <end position="1871"/>
    </location>
</feature>
<feature type="compositionally biased region" description="Low complexity" evidence="1">
    <location>
        <begin position="1909"/>
        <end position="1923"/>
    </location>
</feature>
<feature type="region of interest" description="Disordered" evidence="1">
    <location>
        <begin position="1683"/>
        <end position="1726"/>
    </location>
</feature>
<evidence type="ECO:0000313" key="4">
    <source>
        <dbReference type="EMBL" id="MCO0831861.1"/>
    </source>
</evidence>
<feature type="compositionally biased region" description="Basic and acidic residues" evidence="1">
    <location>
        <begin position="1099"/>
        <end position="1114"/>
    </location>
</feature>
<feature type="compositionally biased region" description="Basic and acidic residues" evidence="1">
    <location>
        <begin position="1122"/>
        <end position="1132"/>
    </location>
</feature>
<feature type="region of interest" description="Disordered" evidence="1">
    <location>
        <begin position="1006"/>
        <end position="1043"/>
    </location>
</feature>
<feature type="region of interest" description="Disordered" evidence="1">
    <location>
        <begin position="1122"/>
        <end position="1141"/>
    </location>
</feature>
<feature type="compositionally biased region" description="Basic and acidic residues" evidence="1">
    <location>
        <begin position="1924"/>
        <end position="1935"/>
    </location>
</feature>
<feature type="compositionally biased region" description="Polar residues" evidence="1">
    <location>
        <begin position="1542"/>
        <end position="1577"/>
    </location>
</feature>
<feature type="compositionally biased region" description="Basic and acidic residues" evidence="1">
    <location>
        <begin position="1284"/>
        <end position="1294"/>
    </location>
</feature>
<feature type="compositionally biased region" description="Acidic residues" evidence="1">
    <location>
        <begin position="1847"/>
        <end position="1856"/>
    </location>
</feature>
<gene>
    <name evidence="4" type="ORF">NFX39_01965</name>
</gene>
<protein>
    <submittedName>
        <fullName evidence="4">DUF1542 domain-containing protein</fullName>
    </submittedName>
</protein>
<reference evidence="4 5" key="1">
    <citation type="submission" date="2022-06" db="EMBL/GenBank/DDBJ databases">
        <title>Fructobacillus taiwanensis sp. nov., isolated from the honeybee.</title>
        <authorList>
            <person name="Chen Y.-S."/>
            <person name="Wang L.-T."/>
            <person name="Lee Y.-S."/>
            <person name="Chang Y.-C."/>
            <person name="Wu H.-C."/>
            <person name="Liao C.-Y."/>
            <person name="Chen W.-H."/>
            <person name="Deng J.-N."/>
            <person name="Wang Y.-H."/>
        </authorList>
    </citation>
    <scope>NUCLEOTIDE SEQUENCE [LARGE SCALE GENOMIC DNA]</scope>
    <source>
        <strain evidence="4 5">W13</strain>
    </source>
</reference>
<feature type="domain" description="DUF1542" evidence="3">
    <location>
        <begin position="988"/>
        <end position="1061"/>
    </location>
</feature>
<proteinExistence type="predicted"/>
<evidence type="ECO:0000313" key="5">
    <source>
        <dbReference type="Proteomes" id="UP001523234"/>
    </source>
</evidence>
<feature type="compositionally biased region" description="Basic and acidic residues" evidence="1">
    <location>
        <begin position="1186"/>
        <end position="1208"/>
    </location>
</feature>
<feature type="compositionally biased region" description="Basic and acidic residues" evidence="1">
    <location>
        <begin position="1016"/>
        <end position="1043"/>
    </location>
</feature>
<feature type="compositionally biased region" description="Basic and acidic residues" evidence="1">
    <location>
        <begin position="1771"/>
        <end position="1789"/>
    </location>
</feature>
<comment type="caution">
    <text evidence="4">The sequence shown here is derived from an EMBL/GenBank/DDBJ whole genome shotgun (WGS) entry which is preliminary data.</text>
</comment>
<feature type="signal peptide" evidence="2">
    <location>
        <begin position="1"/>
        <end position="44"/>
    </location>
</feature>
<organism evidence="4 5">
    <name type="scientific">Fructobacillus apis</name>
    <dbReference type="NCBI Taxonomy" id="2935017"/>
    <lineage>
        <taxon>Bacteria</taxon>
        <taxon>Bacillati</taxon>
        <taxon>Bacillota</taxon>
        <taxon>Bacilli</taxon>
        <taxon>Lactobacillales</taxon>
        <taxon>Lactobacillaceae</taxon>
        <taxon>Fructobacillus</taxon>
    </lineage>
</organism>
<feature type="compositionally biased region" description="Basic and acidic residues" evidence="1">
    <location>
        <begin position="1353"/>
        <end position="1376"/>
    </location>
</feature>
<feature type="domain" description="DUF1542" evidence="3">
    <location>
        <begin position="1831"/>
        <end position="1898"/>
    </location>
</feature>
<evidence type="ECO:0000256" key="2">
    <source>
        <dbReference type="SAM" id="SignalP"/>
    </source>
</evidence>
<evidence type="ECO:0000256" key="1">
    <source>
        <dbReference type="SAM" id="MobiDB-lite"/>
    </source>
</evidence>
<feature type="domain" description="DUF1542" evidence="3">
    <location>
        <begin position="1745"/>
        <end position="1812"/>
    </location>
</feature>